<proteinExistence type="predicted"/>
<evidence type="ECO:0000313" key="2">
    <source>
        <dbReference type="Proteomes" id="UP001344447"/>
    </source>
</evidence>
<gene>
    <name evidence="1" type="ORF">RB653_006391</name>
</gene>
<reference evidence="1 2" key="1">
    <citation type="submission" date="2023-11" db="EMBL/GenBank/DDBJ databases">
        <title>Dfirmibasis_genome.</title>
        <authorList>
            <person name="Edelbroek B."/>
            <person name="Kjellin J."/>
            <person name="Jerlstrom-Hultqvist J."/>
            <person name="Soderbom F."/>
        </authorList>
    </citation>
    <scope>NUCLEOTIDE SEQUENCE [LARGE SCALE GENOMIC DNA]</scope>
    <source>
        <strain evidence="1 2">TNS-C-14</strain>
    </source>
</reference>
<name>A0AAN7U2N7_9MYCE</name>
<dbReference type="EMBL" id="JAVFKY010000001">
    <property type="protein sequence ID" value="KAK5584774.1"/>
    <property type="molecule type" value="Genomic_DNA"/>
</dbReference>
<organism evidence="1 2">
    <name type="scientific">Dictyostelium firmibasis</name>
    <dbReference type="NCBI Taxonomy" id="79012"/>
    <lineage>
        <taxon>Eukaryota</taxon>
        <taxon>Amoebozoa</taxon>
        <taxon>Evosea</taxon>
        <taxon>Eumycetozoa</taxon>
        <taxon>Dictyostelia</taxon>
        <taxon>Dictyosteliales</taxon>
        <taxon>Dictyosteliaceae</taxon>
        <taxon>Dictyostelium</taxon>
    </lineage>
</organism>
<accession>A0AAN7U2N7</accession>
<evidence type="ECO:0000313" key="1">
    <source>
        <dbReference type="EMBL" id="KAK5584774.1"/>
    </source>
</evidence>
<protein>
    <submittedName>
        <fullName evidence="1">Uncharacterized protein</fullName>
    </submittedName>
</protein>
<sequence>MTISSSLKLLNYENSIKPNYNKYSSNYYYYKNQSINETSKWIPNIVWRGQGGKNVVAL</sequence>
<dbReference type="AlphaFoldDB" id="A0AAN7U2N7"/>
<dbReference type="Proteomes" id="UP001344447">
    <property type="component" value="Unassembled WGS sequence"/>
</dbReference>
<comment type="caution">
    <text evidence="1">The sequence shown here is derived from an EMBL/GenBank/DDBJ whole genome shotgun (WGS) entry which is preliminary data.</text>
</comment>
<keyword evidence="2" id="KW-1185">Reference proteome</keyword>